<evidence type="ECO:0000313" key="2">
    <source>
        <dbReference type="Proteomes" id="UP000278733"/>
    </source>
</evidence>
<dbReference type="AlphaFoldDB" id="A0A448ML35"/>
<evidence type="ECO:0000313" key="1">
    <source>
        <dbReference type="EMBL" id="VEH65753.1"/>
    </source>
</evidence>
<proteinExistence type="predicted"/>
<reference evidence="1 2" key="1">
    <citation type="submission" date="2018-12" db="EMBL/GenBank/DDBJ databases">
        <authorList>
            <consortium name="Pathogen Informatics"/>
        </authorList>
    </citation>
    <scope>NUCLEOTIDE SEQUENCE [LARGE SCALE GENOMIC DNA]</scope>
    <source>
        <strain evidence="1 2">NCTC8284</strain>
    </source>
</reference>
<dbReference type="Proteomes" id="UP000278733">
    <property type="component" value="Chromosome"/>
</dbReference>
<protein>
    <submittedName>
        <fullName evidence="1">Uncharacterized protein</fullName>
    </submittedName>
</protein>
<sequence length="75" mass="8727">MKINNVSEYGQYLTQMDKLIEQALANVPVENTMIIVTAEHGLTFNTLSKKERENYLGVIRFRFHYSSIGKAYLWV</sequence>
<accession>A0A448ML35</accession>
<dbReference type="InterPro" id="IPR017850">
    <property type="entry name" value="Alkaline_phosphatase_core_sf"/>
</dbReference>
<name>A0A448ML35_9PAST</name>
<dbReference type="EMBL" id="LR134405">
    <property type="protein sequence ID" value="VEH65753.1"/>
    <property type="molecule type" value="Genomic_DNA"/>
</dbReference>
<dbReference type="SUPFAM" id="SSF53649">
    <property type="entry name" value="Alkaline phosphatase-like"/>
    <property type="match status" value="1"/>
</dbReference>
<dbReference type="KEGG" id="rpne:NCTC8284_00900"/>
<gene>
    <name evidence="1" type="ORF">NCTC8284_00900</name>
</gene>
<organism evidence="1 2">
    <name type="scientific">Rodentibacter pneumotropicus</name>
    <dbReference type="NCBI Taxonomy" id="758"/>
    <lineage>
        <taxon>Bacteria</taxon>
        <taxon>Pseudomonadati</taxon>
        <taxon>Pseudomonadota</taxon>
        <taxon>Gammaproteobacteria</taxon>
        <taxon>Pasteurellales</taxon>
        <taxon>Pasteurellaceae</taxon>
        <taxon>Rodentibacter</taxon>
    </lineage>
</organism>